<proteinExistence type="predicted"/>
<feature type="non-terminal residue" evidence="1">
    <location>
        <position position="127"/>
    </location>
</feature>
<dbReference type="EMBL" id="UINC01085294">
    <property type="protein sequence ID" value="SVC32702.1"/>
    <property type="molecule type" value="Genomic_DNA"/>
</dbReference>
<name>A0A382LC28_9ZZZZ</name>
<dbReference type="AlphaFoldDB" id="A0A382LC28"/>
<sequence>MHQWKVILATVLIFGSGVGTGHLLSHRNTPQPENLDGKFSPANSANPNSTNFLPPAARPMMFRSRGYLDNHLKLTTEQKEQLHKIRKASHDRVREYSKPFRAQIMDEDLRMRKEIRGLLTPEQARIF</sequence>
<accession>A0A382LC28</accession>
<reference evidence="1" key="1">
    <citation type="submission" date="2018-05" db="EMBL/GenBank/DDBJ databases">
        <authorList>
            <person name="Lanie J.A."/>
            <person name="Ng W.-L."/>
            <person name="Kazmierczak K.M."/>
            <person name="Andrzejewski T.M."/>
            <person name="Davidsen T.M."/>
            <person name="Wayne K.J."/>
            <person name="Tettelin H."/>
            <person name="Glass J.I."/>
            <person name="Rusch D."/>
            <person name="Podicherti R."/>
            <person name="Tsui H.-C.T."/>
            <person name="Winkler M.E."/>
        </authorList>
    </citation>
    <scope>NUCLEOTIDE SEQUENCE</scope>
</reference>
<evidence type="ECO:0000313" key="1">
    <source>
        <dbReference type="EMBL" id="SVC32702.1"/>
    </source>
</evidence>
<organism evidence="1">
    <name type="scientific">marine metagenome</name>
    <dbReference type="NCBI Taxonomy" id="408172"/>
    <lineage>
        <taxon>unclassified sequences</taxon>
        <taxon>metagenomes</taxon>
        <taxon>ecological metagenomes</taxon>
    </lineage>
</organism>
<protein>
    <submittedName>
        <fullName evidence="1">Uncharacterized protein</fullName>
    </submittedName>
</protein>
<gene>
    <name evidence="1" type="ORF">METZ01_LOCUS285556</name>
</gene>